<dbReference type="PROSITE" id="PS51385">
    <property type="entry name" value="YJEF_N"/>
    <property type="match status" value="1"/>
</dbReference>
<feature type="domain" description="YjeF N-terminal" evidence="1">
    <location>
        <begin position="9"/>
        <end position="215"/>
    </location>
</feature>
<dbReference type="InterPro" id="IPR036652">
    <property type="entry name" value="YjeF_N_dom_sf"/>
</dbReference>
<accession>A0A371IN36</accession>
<sequence>MDIISSSMMKKTLNYAKDTLGISRAVLLESAGRGAFEALKGEIYNSYSIICSTNDIGIIGLILAKYLTTNDKFVYINVIGDIDNASVDFKANLNTIKKLGVNVRLFKNSTVDLDILKAQIQRVDATIDAIYGFDLKYEIDDFIKRVIDTLNLFKKKIISIDVPSGLESDNGFELGKCVVADKTITFHKNKNGLINRSDLSGKVDVVTLGLPLEIE</sequence>
<name>A0A371IN36_9FIRM</name>
<proteinExistence type="predicted"/>
<evidence type="ECO:0000259" key="1">
    <source>
        <dbReference type="PROSITE" id="PS51385"/>
    </source>
</evidence>
<dbReference type="SUPFAM" id="SSF64153">
    <property type="entry name" value="YjeF N-terminal domain-like"/>
    <property type="match status" value="1"/>
</dbReference>
<dbReference type="RefSeq" id="WP_068914194.1">
    <property type="nucleotide sequence ID" value="NZ_MBEW02000003.1"/>
</dbReference>
<dbReference type="Proteomes" id="UP000093352">
    <property type="component" value="Unassembled WGS sequence"/>
</dbReference>
<comment type="caution">
    <text evidence="2">The sequence shown here is derived from an EMBL/GenBank/DDBJ whole genome shotgun (WGS) entry which is preliminary data.</text>
</comment>
<keyword evidence="3" id="KW-1185">Reference proteome</keyword>
<dbReference type="AlphaFoldDB" id="A0A371IN36"/>
<evidence type="ECO:0000313" key="2">
    <source>
        <dbReference type="EMBL" id="RDY21905.1"/>
    </source>
</evidence>
<keyword evidence="2" id="KW-0413">Isomerase</keyword>
<gene>
    <name evidence="2" type="ORF">BBG48_002200</name>
</gene>
<dbReference type="EC" id="5.1.99.6" evidence="2"/>
<dbReference type="NCBIfam" id="TIGR00197">
    <property type="entry name" value="yjeF_nterm"/>
    <property type="match status" value="1"/>
</dbReference>
<organism evidence="2 3">
    <name type="scientific">Criibacterium bergeronii</name>
    <dbReference type="NCBI Taxonomy" id="1871336"/>
    <lineage>
        <taxon>Bacteria</taxon>
        <taxon>Bacillati</taxon>
        <taxon>Bacillota</taxon>
        <taxon>Clostridia</taxon>
        <taxon>Peptostreptococcales</taxon>
        <taxon>Filifactoraceae</taxon>
        <taxon>Criibacterium</taxon>
    </lineage>
</organism>
<dbReference type="Gene3D" id="3.40.50.10260">
    <property type="entry name" value="YjeF N-terminal domain"/>
    <property type="match status" value="1"/>
</dbReference>
<evidence type="ECO:0000313" key="3">
    <source>
        <dbReference type="Proteomes" id="UP000093352"/>
    </source>
</evidence>
<reference evidence="2 3" key="1">
    <citation type="journal article" date="2016" name="Genome Announc.">
        <title>Draft Genome Sequence of Criibacterium bergeronii gen. nov., sp. nov., Strain CCRI-22567T, Isolated from a Vaginal Sample from a Woman with Bacterial Vaginosis.</title>
        <authorList>
            <person name="Maheux A.F."/>
            <person name="Berube E."/>
            <person name="Boudreau D.K."/>
            <person name="Raymond F."/>
            <person name="Corbeil J."/>
            <person name="Roy P.H."/>
            <person name="Boissinot M."/>
            <person name="Omar R.F."/>
        </authorList>
    </citation>
    <scope>NUCLEOTIDE SEQUENCE [LARGE SCALE GENOMIC DNA]</scope>
    <source>
        <strain evidence="2 3">CCRI-22567</strain>
    </source>
</reference>
<dbReference type="STRING" id="1871336.BBG48_07225"/>
<dbReference type="InterPro" id="IPR004443">
    <property type="entry name" value="YjeF_N_dom"/>
</dbReference>
<dbReference type="GO" id="GO:0052856">
    <property type="term" value="F:NAD(P)HX epimerase activity"/>
    <property type="evidence" value="ECO:0007669"/>
    <property type="project" value="UniProtKB-EC"/>
</dbReference>
<dbReference type="EMBL" id="MBEW02000003">
    <property type="protein sequence ID" value="RDY21905.1"/>
    <property type="molecule type" value="Genomic_DNA"/>
</dbReference>
<protein>
    <submittedName>
        <fullName evidence="2">NAD(P)H-hydrate epimerase</fullName>
        <ecNumber evidence="2">5.1.99.6</ecNumber>
    </submittedName>
</protein>
<dbReference type="Pfam" id="PF03853">
    <property type="entry name" value="YjeF_N"/>
    <property type="match status" value="1"/>
</dbReference>